<sequence length="54" mass="6084">LIAPKNILQGINLLNDKANVIHYEELILNPEGTIKGLCRQLNIKYYPDIGHVIS</sequence>
<feature type="non-terminal residue" evidence="1">
    <location>
        <position position="1"/>
    </location>
</feature>
<comment type="caution">
    <text evidence="1">The sequence shown here is derived from an EMBL/GenBank/DDBJ whole genome shotgun (WGS) entry which is preliminary data.</text>
</comment>
<reference evidence="1" key="1">
    <citation type="journal article" date="2014" name="Front. Microbiol.">
        <title>High frequency of phylogenetically diverse reductive dehalogenase-homologous genes in deep subseafloor sedimentary metagenomes.</title>
        <authorList>
            <person name="Kawai M."/>
            <person name="Futagami T."/>
            <person name="Toyoda A."/>
            <person name="Takaki Y."/>
            <person name="Nishi S."/>
            <person name="Hori S."/>
            <person name="Arai W."/>
            <person name="Tsubouchi T."/>
            <person name="Morono Y."/>
            <person name="Uchiyama I."/>
            <person name="Ito T."/>
            <person name="Fujiyama A."/>
            <person name="Inagaki F."/>
            <person name="Takami H."/>
        </authorList>
    </citation>
    <scope>NUCLEOTIDE SEQUENCE</scope>
    <source>
        <strain evidence="1">Expedition CK06-06</strain>
    </source>
</reference>
<proteinExistence type="predicted"/>
<accession>X1A2S9</accession>
<evidence type="ECO:0000313" key="1">
    <source>
        <dbReference type="EMBL" id="GAG76024.1"/>
    </source>
</evidence>
<name>X1A2S9_9ZZZZ</name>
<organism evidence="1">
    <name type="scientific">marine sediment metagenome</name>
    <dbReference type="NCBI Taxonomy" id="412755"/>
    <lineage>
        <taxon>unclassified sequences</taxon>
        <taxon>metagenomes</taxon>
        <taxon>ecological metagenomes</taxon>
    </lineage>
</organism>
<protein>
    <submittedName>
        <fullName evidence="1">Uncharacterized protein</fullName>
    </submittedName>
</protein>
<dbReference type="Gene3D" id="3.40.50.300">
    <property type="entry name" value="P-loop containing nucleotide triphosphate hydrolases"/>
    <property type="match status" value="1"/>
</dbReference>
<dbReference type="SUPFAM" id="SSF52540">
    <property type="entry name" value="P-loop containing nucleoside triphosphate hydrolases"/>
    <property type="match status" value="1"/>
</dbReference>
<dbReference type="EMBL" id="BART01014644">
    <property type="protein sequence ID" value="GAG76024.1"/>
    <property type="molecule type" value="Genomic_DNA"/>
</dbReference>
<gene>
    <name evidence="1" type="ORF">S01H4_29038</name>
</gene>
<dbReference type="AlphaFoldDB" id="X1A2S9"/>
<dbReference type="InterPro" id="IPR027417">
    <property type="entry name" value="P-loop_NTPase"/>
</dbReference>